<dbReference type="AlphaFoldDB" id="A0A5B9PBT7"/>
<dbReference type="STRING" id="980251.GCA_001642875_03417"/>
<evidence type="ECO:0000313" key="1">
    <source>
        <dbReference type="EMBL" id="QEG21956.1"/>
    </source>
</evidence>
<dbReference type="EMBL" id="CP042912">
    <property type="protein sequence ID" value="QEG21956.1"/>
    <property type="molecule type" value="Genomic_DNA"/>
</dbReference>
<evidence type="ECO:0000313" key="2">
    <source>
        <dbReference type="Proteomes" id="UP000322214"/>
    </source>
</evidence>
<proteinExistence type="predicted"/>
<dbReference type="Proteomes" id="UP000322214">
    <property type="component" value="Chromosome"/>
</dbReference>
<gene>
    <name evidence="1" type="ORF">MFFC18_18170</name>
</gene>
<accession>A0A5B9PBT7</accession>
<dbReference type="KEGG" id="mff:MFFC18_18170"/>
<organism evidence="1 2">
    <name type="scientific">Mariniblastus fucicola</name>
    <dbReference type="NCBI Taxonomy" id="980251"/>
    <lineage>
        <taxon>Bacteria</taxon>
        <taxon>Pseudomonadati</taxon>
        <taxon>Planctomycetota</taxon>
        <taxon>Planctomycetia</taxon>
        <taxon>Pirellulales</taxon>
        <taxon>Pirellulaceae</taxon>
        <taxon>Mariniblastus</taxon>
    </lineage>
</organism>
<keyword evidence="2" id="KW-1185">Reference proteome</keyword>
<protein>
    <recommendedName>
        <fullName evidence="3">Transposase DDE domain-containing protein</fullName>
    </recommendedName>
</protein>
<reference evidence="1 2" key="1">
    <citation type="submission" date="2019-08" db="EMBL/GenBank/DDBJ databases">
        <title>Deep-cultivation of Planctomycetes and their phenomic and genomic characterization uncovers novel biology.</title>
        <authorList>
            <person name="Wiegand S."/>
            <person name="Jogler M."/>
            <person name="Boedeker C."/>
            <person name="Pinto D."/>
            <person name="Vollmers J."/>
            <person name="Rivas-Marin E."/>
            <person name="Kohn T."/>
            <person name="Peeters S.H."/>
            <person name="Heuer A."/>
            <person name="Rast P."/>
            <person name="Oberbeckmann S."/>
            <person name="Bunk B."/>
            <person name="Jeske O."/>
            <person name="Meyerdierks A."/>
            <person name="Storesund J.E."/>
            <person name="Kallscheuer N."/>
            <person name="Luecker S."/>
            <person name="Lage O.M."/>
            <person name="Pohl T."/>
            <person name="Merkel B.J."/>
            <person name="Hornburger P."/>
            <person name="Mueller R.-W."/>
            <person name="Bruemmer F."/>
            <person name="Labrenz M."/>
            <person name="Spormann A.M."/>
            <person name="Op den Camp H."/>
            <person name="Overmann J."/>
            <person name="Amann R."/>
            <person name="Jetten M.S.M."/>
            <person name="Mascher T."/>
            <person name="Medema M.H."/>
            <person name="Devos D.P."/>
            <person name="Kaster A.-K."/>
            <person name="Ovreas L."/>
            <person name="Rohde M."/>
            <person name="Galperin M.Y."/>
            <person name="Jogler C."/>
        </authorList>
    </citation>
    <scope>NUCLEOTIDE SEQUENCE [LARGE SCALE GENOMIC DNA]</scope>
    <source>
        <strain evidence="1 2">FC18</strain>
    </source>
</reference>
<evidence type="ECO:0008006" key="3">
    <source>
        <dbReference type="Google" id="ProtNLM"/>
    </source>
</evidence>
<name>A0A5B9PBT7_9BACT</name>
<sequence length="99" mass="11234">MGACDHPATGQPRTHLRFGSTLCYPRVRSWRSLILATCRGEVEHVVRMIRACQLHVRARLRMNDALNQIDFANACCLYACIRLVVEYVRARAACHHAAN</sequence>